<keyword evidence="4" id="KW-1185">Reference proteome</keyword>
<accession>A0A7K7NTH6</accession>
<dbReference type="AlphaFoldDB" id="A0A7K7NTH6"/>
<dbReference type="PANTHER" id="PTHR12496">
    <property type="entry name" value="CGI-41 METHYLTRANSFERASE"/>
    <property type="match status" value="1"/>
</dbReference>
<gene>
    <name evidence="3" type="primary">Rrnad1</name>
    <name evidence="3" type="ORF">HALALB_R01569</name>
</gene>
<protein>
    <submittedName>
        <fullName evidence="3">rRNAD protein</fullName>
    </submittedName>
</protein>
<dbReference type="EMBL" id="VZSQ01000277">
    <property type="protein sequence ID" value="NWZ58545.1"/>
    <property type="molecule type" value="Genomic_DNA"/>
</dbReference>
<proteinExistence type="predicted"/>
<dbReference type="InterPro" id="IPR020596">
    <property type="entry name" value="rRNA_Ade_Mease_Trfase_CS"/>
</dbReference>
<feature type="compositionally biased region" description="Acidic residues" evidence="1">
    <location>
        <begin position="569"/>
        <end position="580"/>
    </location>
</feature>
<reference evidence="3 4" key="1">
    <citation type="submission" date="2019-09" db="EMBL/GenBank/DDBJ databases">
        <title>Bird 10,000 Genomes (B10K) Project - Family phase.</title>
        <authorList>
            <person name="Zhang G."/>
        </authorList>
    </citation>
    <scope>NUCLEOTIDE SEQUENCE [LARGE SCALE GENOMIC DNA]</scope>
    <source>
        <strain evidence="3">OUT-0040</strain>
        <tissue evidence="3">Blood</tissue>
    </source>
</reference>
<dbReference type="SUPFAM" id="SSF53335">
    <property type="entry name" value="S-adenosyl-L-methionine-dependent methyltransferases"/>
    <property type="match status" value="1"/>
</dbReference>
<evidence type="ECO:0000313" key="4">
    <source>
        <dbReference type="Proteomes" id="UP000585422"/>
    </source>
</evidence>
<feature type="non-terminal residue" evidence="3">
    <location>
        <position position="590"/>
    </location>
</feature>
<dbReference type="GO" id="GO:0000179">
    <property type="term" value="F:rRNA (adenine-N6,N6-)-dimethyltransferase activity"/>
    <property type="evidence" value="ECO:0007669"/>
    <property type="project" value="InterPro"/>
</dbReference>
<dbReference type="Gene3D" id="3.40.50.150">
    <property type="entry name" value="Vaccinia Virus protein VP39"/>
    <property type="match status" value="1"/>
</dbReference>
<evidence type="ECO:0000256" key="1">
    <source>
        <dbReference type="SAM" id="MobiDB-lite"/>
    </source>
</evidence>
<dbReference type="InterPro" id="IPR052220">
    <property type="entry name" value="METTL25"/>
</dbReference>
<dbReference type="InterPro" id="IPR029063">
    <property type="entry name" value="SAM-dependent_MTases_sf"/>
</dbReference>
<dbReference type="CDD" id="cd02440">
    <property type="entry name" value="AdoMet_MTases"/>
    <property type="match status" value="1"/>
</dbReference>
<feature type="region of interest" description="Disordered" evidence="1">
    <location>
        <begin position="250"/>
        <end position="316"/>
    </location>
</feature>
<organism evidence="3 4">
    <name type="scientific">Haliaeetus albicilla</name>
    <name type="common">White-tailed sea-eagle</name>
    <name type="synonym">Falco albicilla</name>
    <dbReference type="NCBI Taxonomy" id="8969"/>
    <lineage>
        <taxon>Eukaryota</taxon>
        <taxon>Metazoa</taxon>
        <taxon>Chordata</taxon>
        <taxon>Craniata</taxon>
        <taxon>Vertebrata</taxon>
        <taxon>Euteleostomi</taxon>
        <taxon>Archelosauria</taxon>
        <taxon>Archosauria</taxon>
        <taxon>Dinosauria</taxon>
        <taxon>Saurischia</taxon>
        <taxon>Theropoda</taxon>
        <taxon>Coelurosauria</taxon>
        <taxon>Aves</taxon>
        <taxon>Neognathae</taxon>
        <taxon>Neoaves</taxon>
        <taxon>Telluraves</taxon>
        <taxon>Accipitrimorphae</taxon>
        <taxon>Accipitriformes</taxon>
        <taxon>Accipitridae</taxon>
        <taxon>Accipitrinae</taxon>
        <taxon>Haliaeetus</taxon>
    </lineage>
</organism>
<dbReference type="Proteomes" id="UP000585422">
    <property type="component" value="Unassembled WGS sequence"/>
</dbReference>
<dbReference type="Pfam" id="PF13679">
    <property type="entry name" value="Methyltransf_32"/>
    <property type="match status" value="1"/>
</dbReference>
<name>A0A7K7NTH6_HALAL</name>
<dbReference type="PROSITE" id="PS01131">
    <property type="entry name" value="RRNA_A_DIMETH"/>
    <property type="match status" value="1"/>
</dbReference>
<dbReference type="InterPro" id="IPR025714">
    <property type="entry name" value="Methyltranfer_dom"/>
</dbReference>
<feature type="region of interest" description="Disordered" evidence="1">
    <location>
        <begin position="567"/>
        <end position="590"/>
    </location>
</feature>
<evidence type="ECO:0000313" key="3">
    <source>
        <dbReference type="EMBL" id="NWZ58545.1"/>
    </source>
</evidence>
<evidence type="ECO:0000259" key="2">
    <source>
        <dbReference type="Pfam" id="PF13679"/>
    </source>
</evidence>
<comment type="caution">
    <text evidence="3">The sequence shown here is derived from an EMBL/GenBank/DDBJ whole genome shotgun (WGS) entry which is preliminary data.</text>
</comment>
<dbReference type="PANTHER" id="PTHR12496:SF2">
    <property type="entry name" value="METHYLTRANSFERASE-LIKE PROTEIN 25B"/>
    <property type="match status" value="1"/>
</dbReference>
<dbReference type="OrthoDB" id="5875367at2759"/>
<feature type="non-terminal residue" evidence="3">
    <location>
        <position position="1"/>
    </location>
</feature>
<feature type="domain" description="Methyltransferase" evidence="2">
    <location>
        <begin position="183"/>
        <end position="360"/>
    </location>
</feature>
<sequence length="590" mass="62664">MAAPPCPALQREQQRAADIIRLLTLYRPLLDAYIIVSVPPSPSAPPLRVPPQPLTPASPQDFFTEGLWAQLPPPWQAALATAAPLQLARLLGGLGGPGAAWPLSLLAFAAATRALAFPRGCPGGSPRPPCQSTRLHPLLRRHVKPKKQHEIRRLGKVGAPPLPAPPCDPSPPRTSPKTFLYLQLLQRLTQATGCDRVVDVGAGQGHLSRFLAFGLGLSVTAVEGDGRLAGMAERFDQELLRELGKTGVPGNKGLPRCHQTAPCHSPPSPLTPRGPRHVAGRLDPSAPWGEFLLPPDPPGPGPTTRNPLGGPGGSEGGQRVLVTGLHACGDLSPALLRHFTRSPAVAAVASVACCYMKLSTPPEHPSSSPGYPLSAWVAKLPGHELSYRAREAACHALEEYVGRLRGESGCLRTHCYRAVLETLIRAANPSKKRPGVQTVKKAHTLSFPQYARLGLPRVGLDPAAISLDSEAVEAMLEQQHKVVAFFSLTLLLAPLVETLILLDRLLYLREQGGCQDGDGEGVTALPVLTLPLPTGFQCALVPLFDPRFSPRNLVLVAARTPLGAVLSGLDEDSSEDEDTGVAEPSGQKQS</sequence>